<dbReference type="EMBL" id="LT629750">
    <property type="protein sequence ID" value="SDT61757.1"/>
    <property type="molecule type" value="Genomic_DNA"/>
</dbReference>
<reference evidence="5" key="1">
    <citation type="submission" date="2016-10" db="EMBL/GenBank/DDBJ databases">
        <authorList>
            <person name="Varghese N."/>
            <person name="Submissions S."/>
        </authorList>
    </citation>
    <scope>NUCLEOTIDE SEQUENCE [LARGE SCALE GENOMIC DNA]</scope>
    <source>
        <strain evidence="5">GAS369</strain>
    </source>
</reference>
<evidence type="ECO:0000313" key="4">
    <source>
        <dbReference type="EMBL" id="SDT61757.1"/>
    </source>
</evidence>
<evidence type="ECO:0000313" key="5">
    <source>
        <dbReference type="Proteomes" id="UP000243904"/>
    </source>
</evidence>
<name>A0A1H2BUM3_9BRAD</name>
<organism evidence="4 5">
    <name type="scientific">Bradyrhizobium canariense</name>
    <dbReference type="NCBI Taxonomy" id="255045"/>
    <lineage>
        <taxon>Bacteria</taxon>
        <taxon>Pseudomonadati</taxon>
        <taxon>Pseudomonadota</taxon>
        <taxon>Alphaproteobacteria</taxon>
        <taxon>Hyphomicrobiales</taxon>
        <taxon>Nitrobacteraceae</taxon>
        <taxon>Bradyrhizobium</taxon>
    </lineage>
</organism>
<accession>A0A1H2BUM3</accession>
<dbReference type="AlphaFoldDB" id="A0A1H2BUM3"/>
<keyword evidence="5" id="KW-1185">Reference proteome</keyword>
<dbReference type="Proteomes" id="UP000243904">
    <property type="component" value="Chromosome I"/>
</dbReference>
<proteinExistence type="predicted"/>
<gene>
    <name evidence="3" type="ORF">SAMN05444158_0022</name>
    <name evidence="4" type="ORF">SAMN05444158_7549</name>
</gene>
<protein>
    <submittedName>
        <fullName evidence="4">Uncharacterized protein</fullName>
    </submittedName>
</protein>
<keyword evidence="2" id="KW-1133">Transmembrane helix</keyword>
<dbReference type="RefSeq" id="WP_100382948.1">
    <property type="nucleotide sequence ID" value="NZ_LT629750.1"/>
</dbReference>
<keyword evidence="2" id="KW-0472">Membrane</keyword>
<reference evidence="4" key="2">
    <citation type="submission" date="2016-10" db="EMBL/GenBank/DDBJ databases">
        <authorList>
            <person name="de Groot N.N."/>
        </authorList>
    </citation>
    <scope>NUCLEOTIDE SEQUENCE [LARGE SCALE GENOMIC DNA]</scope>
    <source>
        <strain evidence="4">GAS369</strain>
    </source>
</reference>
<feature type="region of interest" description="Disordered" evidence="1">
    <location>
        <begin position="59"/>
        <end position="79"/>
    </location>
</feature>
<feature type="transmembrane region" description="Helical" evidence="2">
    <location>
        <begin position="20"/>
        <end position="39"/>
    </location>
</feature>
<keyword evidence="2" id="KW-0812">Transmembrane</keyword>
<evidence type="ECO:0000256" key="2">
    <source>
        <dbReference type="SAM" id="Phobius"/>
    </source>
</evidence>
<sequence length="79" mass="8695">MHGSFDPRDENQDRTERSWSVGFFALPVLLVIALVGLAITQPLASSWISEAVQAEFGPPRTAPTQLARPDTPIRTVKVH</sequence>
<evidence type="ECO:0000256" key="1">
    <source>
        <dbReference type="SAM" id="MobiDB-lite"/>
    </source>
</evidence>
<evidence type="ECO:0000313" key="3">
    <source>
        <dbReference type="EMBL" id="SDR79678.1"/>
    </source>
</evidence>
<dbReference type="EMBL" id="LT629750">
    <property type="protein sequence ID" value="SDR79678.1"/>
    <property type="molecule type" value="Genomic_DNA"/>
</dbReference>